<name>A0A4R8QJS8_9PEZI</name>
<organism evidence="1 2">
    <name type="scientific">Colletotrichum spinosum</name>
    <dbReference type="NCBI Taxonomy" id="1347390"/>
    <lineage>
        <taxon>Eukaryota</taxon>
        <taxon>Fungi</taxon>
        <taxon>Dikarya</taxon>
        <taxon>Ascomycota</taxon>
        <taxon>Pezizomycotina</taxon>
        <taxon>Sordariomycetes</taxon>
        <taxon>Hypocreomycetidae</taxon>
        <taxon>Glomerellales</taxon>
        <taxon>Glomerellaceae</taxon>
        <taxon>Colletotrichum</taxon>
        <taxon>Colletotrichum orbiculare species complex</taxon>
    </lineage>
</organism>
<dbReference type="AlphaFoldDB" id="A0A4R8QJS8"/>
<reference evidence="1 2" key="1">
    <citation type="submission" date="2018-11" db="EMBL/GenBank/DDBJ databases">
        <title>Genome sequence and assembly of Colletotrichum spinosum.</title>
        <authorList>
            <person name="Gan P."/>
            <person name="Shirasu K."/>
        </authorList>
    </citation>
    <scope>NUCLEOTIDE SEQUENCE [LARGE SCALE GENOMIC DNA]</scope>
    <source>
        <strain evidence="1 2">CBS 515.97</strain>
    </source>
</reference>
<proteinExistence type="predicted"/>
<protein>
    <submittedName>
        <fullName evidence="1">Uncharacterized protein</fullName>
    </submittedName>
</protein>
<keyword evidence="2" id="KW-1185">Reference proteome</keyword>
<accession>A0A4R8QJS8</accession>
<sequence>MSSTDATLDIVRSPLEIAERTILPRSDDESLWNKIEPIALECPQVRLLVWPIFGPITDIAVLDSTVAPGEALKNRQRFETEDSAGLKTFHHVALLPVTYPRLSHITASAGIFDDFLDVSDGMTGLHRFNWTEEPELAIQTRKKANVPLGKTVCAVHEWLHALREEIFIAETALREGDAWGWQAPEGRSCRGGTKF</sequence>
<gene>
    <name evidence="1" type="ORF">C8035_v007287</name>
</gene>
<comment type="caution">
    <text evidence="1">The sequence shown here is derived from an EMBL/GenBank/DDBJ whole genome shotgun (WGS) entry which is preliminary data.</text>
</comment>
<dbReference type="Proteomes" id="UP000295083">
    <property type="component" value="Unassembled WGS sequence"/>
</dbReference>
<evidence type="ECO:0000313" key="1">
    <source>
        <dbReference type="EMBL" id="TDZ38340.1"/>
    </source>
</evidence>
<evidence type="ECO:0000313" key="2">
    <source>
        <dbReference type="Proteomes" id="UP000295083"/>
    </source>
</evidence>
<dbReference type="EMBL" id="QAPG01000017">
    <property type="protein sequence ID" value="TDZ38340.1"/>
    <property type="molecule type" value="Genomic_DNA"/>
</dbReference>